<keyword evidence="2" id="KW-1185">Reference proteome</keyword>
<reference evidence="1" key="1">
    <citation type="journal article" date="2020" name="Stud. Mycol.">
        <title>101 Dothideomycetes genomes: a test case for predicting lifestyles and emergence of pathogens.</title>
        <authorList>
            <person name="Haridas S."/>
            <person name="Albert R."/>
            <person name="Binder M."/>
            <person name="Bloem J."/>
            <person name="Labutti K."/>
            <person name="Salamov A."/>
            <person name="Andreopoulos B."/>
            <person name="Baker S."/>
            <person name="Barry K."/>
            <person name="Bills G."/>
            <person name="Bluhm B."/>
            <person name="Cannon C."/>
            <person name="Castanera R."/>
            <person name="Culley D."/>
            <person name="Daum C."/>
            <person name="Ezra D."/>
            <person name="Gonzalez J."/>
            <person name="Henrissat B."/>
            <person name="Kuo A."/>
            <person name="Liang C."/>
            <person name="Lipzen A."/>
            <person name="Lutzoni F."/>
            <person name="Magnuson J."/>
            <person name="Mondo S."/>
            <person name="Nolan M."/>
            <person name="Ohm R."/>
            <person name="Pangilinan J."/>
            <person name="Park H.-J."/>
            <person name="Ramirez L."/>
            <person name="Alfaro M."/>
            <person name="Sun H."/>
            <person name="Tritt A."/>
            <person name="Yoshinaga Y."/>
            <person name="Zwiers L.-H."/>
            <person name="Turgeon B."/>
            <person name="Goodwin S."/>
            <person name="Spatafora J."/>
            <person name="Crous P."/>
            <person name="Grigoriev I."/>
        </authorList>
    </citation>
    <scope>NUCLEOTIDE SEQUENCE</scope>
    <source>
        <strain evidence="1">CBS 121739</strain>
    </source>
</reference>
<evidence type="ECO:0000313" key="2">
    <source>
        <dbReference type="Proteomes" id="UP000799437"/>
    </source>
</evidence>
<sequence>MSQRADKHRKTGDSCGKSAARQRCSCILQHSCFYESTWYHEKRTVNQISILKPFLGCRQYQTTQTPPPLLERYRKAAVAPKKEKSRRIQADSFNMTQATVTCCTNKSESFSNVQDKHIPSKDLVMRVLSVFVIVITGDSSMKGISIPGHF</sequence>
<organism evidence="1 2">
    <name type="scientific">Pseudovirgaria hyperparasitica</name>
    <dbReference type="NCBI Taxonomy" id="470096"/>
    <lineage>
        <taxon>Eukaryota</taxon>
        <taxon>Fungi</taxon>
        <taxon>Dikarya</taxon>
        <taxon>Ascomycota</taxon>
        <taxon>Pezizomycotina</taxon>
        <taxon>Dothideomycetes</taxon>
        <taxon>Dothideomycetes incertae sedis</taxon>
        <taxon>Acrospermales</taxon>
        <taxon>Acrospermaceae</taxon>
        <taxon>Pseudovirgaria</taxon>
    </lineage>
</organism>
<evidence type="ECO:0000313" key="1">
    <source>
        <dbReference type="EMBL" id="KAF2762253.1"/>
    </source>
</evidence>
<dbReference type="AlphaFoldDB" id="A0A6A6WHH2"/>
<dbReference type="Proteomes" id="UP000799437">
    <property type="component" value="Unassembled WGS sequence"/>
</dbReference>
<dbReference type="GeneID" id="54480810"/>
<accession>A0A6A6WHH2</accession>
<proteinExistence type="predicted"/>
<dbReference type="EMBL" id="ML996566">
    <property type="protein sequence ID" value="KAF2762253.1"/>
    <property type="molecule type" value="Genomic_DNA"/>
</dbReference>
<name>A0A6A6WHH2_9PEZI</name>
<protein>
    <submittedName>
        <fullName evidence="1">Uncharacterized protein</fullName>
    </submittedName>
</protein>
<dbReference type="RefSeq" id="XP_033604704.1">
    <property type="nucleotide sequence ID" value="XM_033739756.1"/>
</dbReference>
<gene>
    <name evidence="1" type="ORF">EJ05DRAFT_202391</name>
</gene>